<dbReference type="Proteomes" id="UP001151760">
    <property type="component" value="Unassembled WGS sequence"/>
</dbReference>
<sequence>MLLVLSSYSDENQLFEAPFAPDPFACHSLSGRLAPYSVSASSLSILVPSSPQIVLVPSSPQIVLRLLANRLTTLLIPLQSKKSQDLVMDPLHPSNLKRNRRE</sequence>
<reference evidence="1" key="2">
    <citation type="submission" date="2022-01" db="EMBL/GenBank/DDBJ databases">
        <authorList>
            <person name="Yamashiro T."/>
            <person name="Shiraishi A."/>
            <person name="Satake H."/>
            <person name="Nakayama K."/>
        </authorList>
    </citation>
    <scope>NUCLEOTIDE SEQUENCE</scope>
</reference>
<gene>
    <name evidence="1" type="ORF">Tco_1066325</name>
</gene>
<name>A0ABQ5HBS6_9ASTR</name>
<comment type="caution">
    <text evidence="1">The sequence shown here is derived from an EMBL/GenBank/DDBJ whole genome shotgun (WGS) entry which is preliminary data.</text>
</comment>
<evidence type="ECO:0000313" key="1">
    <source>
        <dbReference type="EMBL" id="GJT84608.1"/>
    </source>
</evidence>
<dbReference type="EMBL" id="BQNB010019373">
    <property type="protein sequence ID" value="GJT84608.1"/>
    <property type="molecule type" value="Genomic_DNA"/>
</dbReference>
<organism evidence="1 2">
    <name type="scientific">Tanacetum coccineum</name>
    <dbReference type="NCBI Taxonomy" id="301880"/>
    <lineage>
        <taxon>Eukaryota</taxon>
        <taxon>Viridiplantae</taxon>
        <taxon>Streptophyta</taxon>
        <taxon>Embryophyta</taxon>
        <taxon>Tracheophyta</taxon>
        <taxon>Spermatophyta</taxon>
        <taxon>Magnoliopsida</taxon>
        <taxon>eudicotyledons</taxon>
        <taxon>Gunneridae</taxon>
        <taxon>Pentapetalae</taxon>
        <taxon>asterids</taxon>
        <taxon>campanulids</taxon>
        <taxon>Asterales</taxon>
        <taxon>Asteraceae</taxon>
        <taxon>Asteroideae</taxon>
        <taxon>Anthemideae</taxon>
        <taxon>Anthemidinae</taxon>
        <taxon>Tanacetum</taxon>
    </lineage>
</organism>
<evidence type="ECO:0000313" key="2">
    <source>
        <dbReference type="Proteomes" id="UP001151760"/>
    </source>
</evidence>
<accession>A0ABQ5HBS6</accession>
<reference evidence="1" key="1">
    <citation type="journal article" date="2022" name="Int. J. Mol. Sci.">
        <title>Draft Genome of Tanacetum Coccineum: Genomic Comparison of Closely Related Tanacetum-Family Plants.</title>
        <authorList>
            <person name="Yamashiro T."/>
            <person name="Shiraishi A."/>
            <person name="Nakayama K."/>
            <person name="Satake H."/>
        </authorList>
    </citation>
    <scope>NUCLEOTIDE SEQUENCE</scope>
</reference>
<protein>
    <submittedName>
        <fullName evidence="1">Uncharacterized protein</fullName>
    </submittedName>
</protein>
<proteinExistence type="predicted"/>
<keyword evidence="2" id="KW-1185">Reference proteome</keyword>